<keyword evidence="4" id="KW-0326">Glycosidase</keyword>
<dbReference type="InterPro" id="IPR001764">
    <property type="entry name" value="Glyco_hydro_3_N"/>
</dbReference>
<dbReference type="FunFam" id="3.20.20.300:FF:000005">
    <property type="entry name" value="Periplasmic beta-glucosidase"/>
    <property type="match status" value="1"/>
</dbReference>
<dbReference type="GO" id="GO:0008422">
    <property type="term" value="F:beta-glucosidase activity"/>
    <property type="evidence" value="ECO:0007669"/>
    <property type="project" value="UniProtKB-ARBA"/>
</dbReference>
<dbReference type="NCBIfam" id="NF011678">
    <property type="entry name" value="PRK15098.1"/>
    <property type="match status" value="1"/>
</dbReference>
<reference evidence="7 8" key="1">
    <citation type="submission" date="2018-10" db="EMBL/GenBank/DDBJ databases">
        <title>Genomic Encyclopedia of Archaeal and Bacterial Type Strains, Phase II (KMG-II): from individual species to whole genera.</title>
        <authorList>
            <person name="Goeker M."/>
        </authorList>
    </citation>
    <scope>NUCLEOTIDE SEQUENCE [LARGE SCALE GENOMIC DNA]</scope>
    <source>
        <strain evidence="7 8">DSM 18602</strain>
    </source>
</reference>
<dbReference type="SUPFAM" id="SSF51445">
    <property type="entry name" value="(Trans)glycosidases"/>
    <property type="match status" value="1"/>
</dbReference>
<evidence type="ECO:0000313" key="7">
    <source>
        <dbReference type="EMBL" id="RKR84560.1"/>
    </source>
</evidence>
<evidence type="ECO:0000313" key="8">
    <source>
        <dbReference type="Proteomes" id="UP000268007"/>
    </source>
</evidence>
<dbReference type="Proteomes" id="UP000268007">
    <property type="component" value="Unassembled WGS sequence"/>
</dbReference>
<evidence type="ECO:0000259" key="6">
    <source>
        <dbReference type="SMART" id="SM01217"/>
    </source>
</evidence>
<feature type="chain" id="PRO_5019840502" evidence="5">
    <location>
        <begin position="27"/>
        <end position="756"/>
    </location>
</feature>
<dbReference type="GO" id="GO:0005975">
    <property type="term" value="P:carbohydrate metabolic process"/>
    <property type="evidence" value="ECO:0007669"/>
    <property type="project" value="InterPro"/>
</dbReference>
<dbReference type="PROSITE" id="PS00775">
    <property type="entry name" value="GLYCOSYL_HYDROL_F3"/>
    <property type="match status" value="1"/>
</dbReference>
<dbReference type="InterPro" id="IPR019800">
    <property type="entry name" value="Glyco_hydro_3_AS"/>
</dbReference>
<feature type="signal peptide" evidence="5">
    <location>
        <begin position="1"/>
        <end position="26"/>
    </location>
</feature>
<comment type="caution">
    <text evidence="7">The sequence shown here is derived from an EMBL/GenBank/DDBJ whole genome shotgun (WGS) entry which is preliminary data.</text>
</comment>
<organism evidence="7 8">
    <name type="scientific">Mucilaginibacter gracilis</name>
    <dbReference type="NCBI Taxonomy" id="423350"/>
    <lineage>
        <taxon>Bacteria</taxon>
        <taxon>Pseudomonadati</taxon>
        <taxon>Bacteroidota</taxon>
        <taxon>Sphingobacteriia</taxon>
        <taxon>Sphingobacteriales</taxon>
        <taxon>Sphingobacteriaceae</taxon>
        <taxon>Mucilaginibacter</taxon>
    </lineage>
</organism>
<keyword evidence="3" id="KW-0119">Carbohydrate metabolism</keyword>
<dbReference type="InterPro" id="IPR017853">
    <property type="entry name" value="GH"/>
</dbReference>
<keyword evidence="5" id="KW-0732">Signal</keyword>
<accession>A0A495J6E5</accession>
<dbReference type="FunFam" id="2.60.40.10:FF:000495">
    <property type="entry name" value="Periplasmic beta-glucosidase"/>
    <property type="match status" value="1"/>
</dbReference>
<dbReference type="EMBL" id="RBKU01000001">
    <property type="protein sequence ID" value="RKR84560.1"/>
    <property type="molecule type" value="Genomic_DNA"/>
</dbReference>
<sequence>MLLFRSNYRKCFLLLILLAYVTGLNAQTFKSEAKIAIQQKVNKLLAKMTLEEKIGQLNQYASYKNATGPISSTGNMIDEIKQGRVGSILKVNGVADTRIYQQAAMQSRLKIPLLFGEDVIHGYRITFPIPLAEAASWDMDAIGFSARLAATEAAASGIQWAFAPMVDISRDPRWGRVMEGAGEDPYLGSRIAIARVKGFQGNGLGSLDAVMACAKHFAAYGAAIAGRDYNAVDMSDRTLWEVYLPPFKAAVDAGAATFMNSFNELNGIPATGNSYLQRNILKGKWGFGGFVVSDWGSIPEMVNHGFVKNNSEAARVALNAGSDMDMEGRSYINNLPILVKSGRVSIATVNDAVKRILTKKFELGLFADPFRFCNQQREAAIVNSPSIRNAARAVAQKSMVLLKNEGSLLPLAKNLKTIALIGPLVKAKKDMNGFWALPWGVAHETEPVSLFEGVQNKLGGQTKLLFAKGCNINDTSKVDFAEAIATAKNADVVIMAIGESYDMSGEAKSRSNIHIPGVQEELVKAIQATGKPVVVLVMGGRPLIFNQTADCVPAILYTWWLGVEAGNAMADVLFGDYNPSGKLPITFPQSEGQIPIYYATKNTGRPLINDNDRAYKSAYLDVSNTPKFAFGYGLSYTTFKYSNLKLSAKAINNLQSIIASFTVTNTGNYAGEEVAQLYLRNRVASVTRPVKELKDFCKIKLMPSESKTITFVINKQKLSLYNQQMQWVTEPGMFGVMIGSASDDIRLVDEFELLKR</sequence>
<evidence type="ECO:0000256" key="2">
    <source>
        <dbReference type="ARBA" id="ARBA00022801"/>
    </source>
</evidence>
<evidence type="ECO:0000256" key="5">
    <source>
        <dbReference type="SAM" id="SignalP"/>
    </source>
</evidence>
<name>A0A495J6E5_9SPHI</name>
<evidence type="ECO:0000256" key="1">
    <source>
        <dbReference type="ARBA" id="ARBA00005336"/>
    </source>
</evidence>
<dbReference type="InterPro" id="IPR050288">
    <property type="entry name" value="Cellulose_deg_GH3"/>
</dbReference>
<dbReference type="AlphaFoldDB" id="A0A495J6E5"/>
<dbReference type="SUPFAM" id="SSF52279">
    <property type="entry name" value="Beta-D-glucan exohydrolase, C-terminal domain"/>
    <property type="match status" value="1"/>
</dbReference>
<dbReference type="PRINTS" id="PR00133">
    <property type="entry name" value="GLHYDRLASE3"/>
</dbReference>
<dbReference type="InterPro" id="IPR036881">
    <property type="entry name" value="Glyco_hydro_3_C_sf"/>
</dbReference>
<dbReference type="InterPro" id="IPR036962">
    <property type="entry name" value="Glyco_hydro_3_N_sf"/>
</dbReference>
<dbReference type="Gene3D" id="3.20.20.300">
    <property type="entry name" value="Glycoside hydrolase, family 3, N-terminal domain"/>
    <property type="match status" value="1"/>
</dbReference>
<dbReference type="OrthoDB" id="9758670at2"/>
<evidence type="ECO:0000256" key="4">
    <source>
        <dbReference type="RuleBase" id="RU361161"/>
    </source>
</evidence>
<keyword evidence="8" id="KW-1185">Reference proteome</keyword>
<gene>
    <name evidence="7" type="ORF">BDD43_4803</name>
</gene>
<dbReference type="Pfam" id="PF01915">
    <property type="entry name" value="Glyco_hydro_3_C"/>
    <property type="match status" value="1"/>
</dbReference>
<proteinExistence type="inferred from homology"/>
<dbReference type="InterPro" id="IPR026891">
    <property type="entry name" value="Fn3-like"/>
</dbReference>
<keyword evidence="2 4" id="KW-0378">Hydrolase</keyword>
<dbReference type="SMART" id="SM01217">
    <property type="entry name" value="Fn3_like"/>
    <property type="match status" value="1"/>
</dbReference>
<evidence type="ECO:0000256" key="3">
    <source>
        <dbReference type="ARBA" id="ARBA00023277"/>
    </source>
</evidence>
<dbReference type="InterPro" id="IPR013783">
    <property type="entry name" value="Ig-like_fold"/>
</dbReference>
<dbReference type="Gene3D" id="3.40.50.1700">
    <property type="entry name" value="Glycoside hydrolase family 3 C-terminal domain"/>
    <property type="match status" value="1"/>
</dbReference>
<dbReference type="Pfam" id="PF00933">
    <property type="entry name" value="Glyco_hydro_3"/>
    <property type="match status" value="1"/>
</dbReference>
<protein>
    <submittedName>
        <fullName evidence="7">Beta-glucosidase</fullName>
    </submittedName>
</protein>
<dbReference type="InterPro" id="IPR002772">
    <property type="entry name" value="Glyco_hydro_3_C"/>
</dbReference>
<dbReference type="PANTHER" id="PTHR42715">
    <property type="entry name" value="BETA-GLUCOSIDASE"/>
    <property type="match status" value="1"/>
</dbReference>
<feature type="domain" description="Fibronectin type III-like" evidence="6">
    <location>
        <begin position="673"/>
        <end position="742"/>
    </location>
</feature>
<dbReference type="RefSeq" id="WP_121200270.1">
    <property type="nucleotide sequence ID" value="NZ_RBKU01000001.1"/>
</dbReference>
<dbReference type="Gene3D" id="2.60.40.10">
    <property type="entry name" value="Immunoglobulins"/>
    <property type="match status" value="1"/>
</dbReference>
<dbReference type="PANTHER" id="PTHR42715:SF10">
    <property type="entry name" value="BETA-GLUCOSIDASE"/>
    <property type="match status" value="1"/>
</dbReference>
<comment type="similarity">
    <text evidence="1 4">Belongs to the glycosyl hydrolase 3 family.</text>
</comment>
<dbReference type="Pfam" id="PF14310">
    <property type="entry name" value="Fn3-like"/>
    <property type="match status" value="1"/>
</dbReference>